<feature type="non-terminal residue" evidence="1">
    <location>
        <position position="65"/>
    </location>
</feature>
<sequence>DEKQIDLGEEDGHLQNKMVHVSAPVVTCTAHPLNTSIVGGTEGSSLLLIGQKYESTSGEELNSGG</sequence>
<dbReference type="EMBL" id="JAHRHJ020000009">
    <property type="protein sequence ID" value="KAH9302170.1"/>
    <property type="molecule type" value="Genomic_DNA"/>
</dbReference>
<feature type="non-terminal residue" evidence="1">
    <location>
        <position position="1"/>
    </location>
</feature>
<accession>A0AA38FH79</accession>
<protein>
    <submittedName>
        <fullName evidence="1">Uncharacterized protein</fullName>
    </submittedName>
</protein>
<reference evidence="1 2" key="1">
    <citation type="journal article" date="2021" name="Nat. Plants">
        <title>The Taxus genome provides insights into paclitaxel biosynthesis.</title>
        <authorList>
            <person name="Xiong X."/>
            <person name="Gou J."/>
            <person name="Liao Q."/>
            <person name="Li Y."/>
            <person name="Zhou Q."/>
            <person name="Bi G."/>
            <person name="Li C."/>
            <person name="Du R."/>
            <person name="Wang X."/>
            <person name="Sun T."/>
            <person name="Guo L."/>
            <person name="Liang H."/>
            <person name="Lu P."/>
            <person name="Wu Y."/>
            <person name="Zhang Z."/>
            <person name="Ro D.K."/>
            <person name="Shang Y."/>
            <person name="Huang S."/>
            <person name="Yan J."/>
        </authorList>
    </citation>
    <scope>NUCLEOTIDE SEQUENCE [LARGE SCALE GENOMIC DNA]</scope>
    <source>
        <strain evidence="1">Ta-2019</strain>
    </source>
</reference>
<keyword evidence="2" id="KW-1185">Reference proteome</keyword>
<evidence type="ECO:0000313" key="2">
    <source>
        <dbReference type="Proteomes" id="UP000824469"/>
    </source>
</evidence>
<dbReference type="Proteomes" id="UP000824469">
    <property type="component" value="Unassembled WGS sequence"/>
</dbReference>
<dbReference type="AlphaFoldDB" id="A0AA38FH79"/>
<evidence type="ECO:0000313" key="1">
    <source>
        <dbReference type="EMBL" id="KAH9302170.1"/>
    </source>
</evidence>
<gene>
    <name evidence="1" type="ORF">KI387_013753</name>
</gene>
<organism evidence="1 2">
    <name type="scientific">Taxus chinensis</name>
    <name type="common">Chinese yew</name>
    <name type="synonym">Taxus wallichiana var. chinensis</name>
    <dbReference type="NCBI Taxonomy" id="29808"/>
    <lineage>
        <taxon>Eukaryota</taxon>
        <taxon>Viridiplantae</taxon>
        <taxon>Streptophyta</taxon>
        <taxon>Embryophyta</taxon>
        <taxon>Tracheophyta</taxon>
        <taxon>Spermatophyta</taxon>
        <taxon>Pinopsida</taxon>
        <taxon>Pinidae</taxon>
        <taxon>Conifers II</taxon>
        <taxon>Cupressales</taxon>
        <taxon>Taxaceae</taxon>
        <taxon>Taxus</taxon>
    </lineage>
</organism>
<comment type="caution">
    <text evidence="1">The sequence shown here is derived from an EMBL/GenBank/DDBJ whole genome shotgun (WGS) entry which is preliminary data.</text>
</comment>
<name>A0AA38FH79_TAXCH</name>
<proteinExistence type="predicted"/>